<dbReference type="GO" id="GO:0016787">
    <property type="term" value="F:hydrolase activity"/>
    <property type="evidence" value="ECO:0007669"/>
    <property type="project" value="InterPro"/>
</dbReference>
<evidence type="ECO:0000256" key="2">
    <source>
        <dbReference type="ARBA" id="ARBA00022833"/>
    </source>
</evidence>
<dbReference type="PANTHER" id="PTHR11079:SF162">
    <property type="entry name" value="RIBOFLAVIN BIOSYNTHESIS PROTEIN PYRD, CHLOROPLASTIC"/>
    <property type="match status" value="1"/>
</dbReference>
<keyword evidence="1" id="KW-0479">Metal-binding</keyword>
<dbReference type="RefSeq" id="WP_212527069.1">
    <property type="nucleotide sequence ID" value="NZ_JAGSOG010000012.1"/>
</dbReference>
<name>A0A941IRR7_9ACTN</name>
<organism evidence="4 5">
    <name type="scientific">Actinospica durhamensis</name>
    <dbReference type="NCBI Taxonomy" id="1508375"/>
    <lineage>
        <taxon>Bacteria</taxon>
        <taxon>Bacillati</taxon>
        <taxon>Actinomycetota</taxon>
        <taxon>Actinomycetes</taxon>
        <taxon>Catenulisporales</taxon>
        <taxon>Actinospicaceae</taxon>
        <taxon>Actinospica</taxon>
    </lineage>
</organism>
<dbReference type="AlphaFoldDB" id="A0A941IRR7"/>
<dbReference type="PROSITE" id="PS00903">
    <property type="entry name" value="CYT_DCMP_DEAMINASES_1"/>
    <property type="match status" value="1"/>
</dbReference>
<proteinExistence type="predicted"/>
<dbReference type="CDD" id="cd01285">
    <property type="entry name" value="nucleoside_deaminase"/>
    <property type="match status" value="1"/>
</dbReference>
<keyword evidence="2" id="KW-0862">Zinc</keyword>
<evidence type="ECO:0000259" key="3">
    <source>
        <dbReference type="PROSITE" id="PS51747"/>
    </source>
</evidence>
<dbReference type="Proteomes" id="UP000675781">
    <property type="component" value="Unassembled WGS sequence"/>
</dbReference>
<dbReference type="Gene3D" id="3.40.140.10">
    <property type="entry name" value="Cytidine Deaminase, domain 2"/>
    <property type="match status" value="1"/>
</dbReference>
<sequence>MTPEETAYASWDGLDEPWRVAIEAAWQSYREGGIAVGAVLTDGAGTVIGHGRNERFAGQVRGLLAHAEMGALAALPAEKERARDSVLYTTLSPCPMCFGAIVVARLSAVRIGAMDPTWQGIERLPELADEVRRRWPRIHGPLAGPVGRWLAIAPVLNTKGSLFEAVERTAPADAALARTVHERYQERAELPESAVRALADAWDLL</sequence>
<comment type="caution">
    <text evidence="4">The sequence shown here is derived from an EMBL/GenBank/DDBJ whole genome shotgun (WGS) entry which is preliminary data.</text>
</comment>
<reference evidence="4" key="1">
    <citation type="submission" date="2021-04" db="EMBL/GenBank/DDBJ databases">
        <title>Genome based classification of Actinospica acidithermotolerans sp. nov., an actinobacterium isolated from an Indonesian hot spring.</title>
        <authorList>
            <person name="Kusuma A.B."/>
            <person name="Putra K.E."/>
            <person name="Nafisah S."/>
            <person name="Loh J."/>
            <person name="Nouioui I."/>
            <person name="Goodfellow M."/>
        </authorList>
    </citation>
    <scope>NUCLEOTIDE SEQUENCE</scope>
    <source>
        <strain evidence="4">CSCA 57</strain>
    </source>
</reference>
<evidence type="ECO:0000313" key="4">
    <source>
        <dbReference type="EMBL" id="MBR7832541.1"/>
    </source>
</evidence>
<dbReference type="InterPro" id="IPR002125">
    <property type="entry name" value="CMP_dCMP_dom"/>
</dbReference>
<evidence type="ECO:0000313" key="5">
    <source>
        <dbReference type="Proteomes" id="UP000675781"/>
    </source>
</evidence>
<keyword evidence="5" id="KW-1185">Reference proteome</keyword>
<gene>
    <name evidence="4" type="ORF">KDL01_04685</name>
</gene>
<dbReference type="PANTHER" id="PTHR11079">
    <property type="entry name" value="CYTOSINE DEAMINASE FAMILY MEMBER"/>
    <property type="match status" value="1"/>
</dbReference>
<dbReference type="InterPro" id="IPR016192">
    <property type="entry name" value="APOBEC/CMP_deaminase_Zn-bd"/>
</dbReference>
<dbReference type="GO" id="GO:0008270">
    <property type="term" value="F:zinc ion binding"/>
    <property type="evidence" value="ECO:0007669"/>
    <property type="project" value="InterPro"/>
</dbReference>
<accession>A0A941IRR7</accession>
<dbReference type="Pfam" id="PF00383">
    <property type="entry name" value="dCMP_cyt_deam_1"/>
    <property type="match status" value="1"/>
</dbReference>
<dbReference type="SUPFAM" id="SSF53927">
    <property type="entry name" value="Cytidine deaminase-like"/>
    <property type="match status" value="1"/>
</dbReference>
<dbReference type="PROSITE" id="PS51747">
    <property type="entry name" value="CYT_DCMP_DEAMINASES_2"/>
    <property type="match status" value="1"/>
</dbReference>
<protein>
    <submittedName>
        <fullName evidence="4">Nucleoside deaminase</fullName>
    </submittedName>
</protein>
<feature type="domain" description="CMP/dCMP-type deaminase" evidence="3">
    <location>
        <begin position="12"/>
        <end position="124"/>
    </location>
</feature>
<dbReference type="EMBL" id="JAGSOG010000012">
    <property type="protein sequence ID" value="MBR7832541.1"/>
    <property type="molecule type" value="Genomic_DNA"/>
</dbReference>
<evidence type="ECO:0000256" key="1">
    <source>
        <dbReference type="ARBA" id="ARBA00022723"/>
    </source>
</evidence>
<dbReference type="InterPro" id="IPR016193">
    <property type="entry name" value="Cytidine_deaminase-like"/>
</dbReference>